<feature type="transmembrane region" description="Helical" evidence="7">
    <location>
        <begin position="122"/>
        <end position="142"/>
    </location>
</feature>
<feature type="transmembrane region" description="Helical" evidence="7">
    <location>
        <begin position="184"/>
        <end position="203"/>
    </location>
</feature>
<evidence type="ECO:0000256" key="2">
    <source>
        <dbReference type="ARBA" id="ARBA00022448"/>
    </source>
</evidence>
<dbReference type="EMBL" id="CP041764">
    <property type="protein sequence ID" value="QHA88056.1"/>
    <property type="molecule type" value="Genomic_DNA"/>
</dbReference>
<organism evidence="9 10">
    <name type="scientific">Serratia rhizosphaerae</name>
    <dbReference type="NCBI Taxonomy" id="2597702"/>
    <lineage>
        <taxon>Bacteria</taxon>
        <taxon>Pseudomonadati</taxon>
        <taxon>Pseudomonadota</taxon>
        <taxon>Gammaproteobacteria</taxon>
        <taxon>Enterobacterales</taxon>
        <taxon>Yersiniaceae</taxon>
        <taxon>Serratia</taxon>
    </lineage>
</organism>
<dbReference type="NCBIfam" id="TIGR00897">
    <property type="entry name" value="2A0118"/>
    <property type="match status" value="1"/>
</dbReference>
<feature type="transmembrane region" description="Helical" evidence="7">
    <location>
        <begin position="363"/>
        <end position="386"/>
    </location>
</feature>
<feature type="domain" description="Major facilitator superfamily (MFS) profile" evidence="8">
    <location>
        <begin position="24"/>
        <end position="418"/>
    </location>
</feature>
<evidence type="ECO:0000313" key="10">
    <source>
        <dbReference type="Proteomes" id="UP000430368"/>
    </source>
</evidence>
<proteinExistence type="predicted"/>
<reference evidence="9 10" key="1">
    <citation type="submission" date="2019-07" db="EMBL/GenBank/DDBJ databases">
        <title>Serratia dokdonensis sp. nov., an elicitor of systemic resistance in Nicotiana Tabacum.</title>
        <authorList>
            <person name="Son J.-S."/>
            <person name="Hwang Y.-J."/>
            <person name="Lee S.-Y."/>
            <person name="Ghim S.-Y."/>
        </authorList>
    </citation>
    <scope>NUCLEOTIDE SEQUENCE [LARGE SCALE GENOMIC DNA]</scope>
    <source>
        <strain evidence="9 10">KUDC3025</strain>
    </source>
</reference>
<dbReference type="InterPro" id="IPR004748">
    <property type="entry name" value="Polyol_permease-like"/>
</dbReference>
<evidence type="ECO:0000256" key="7">
    <source>
        <dbReference type="SAM" id="Phobius"/>
    </source>
</evidence>
<dbReference type="PANTHER" id="PTHR23517">
    <property type="entry name" value="RESISTANCE PROTEIN MDTM, PUTATIVE-RELATED-RELATED"/>
    <property type="match status" value="1"/>
</dbReference>
<dbReference type="PROSITE" id="PS50850">
    <property type="entry name" value="MFS"/>
    <property type="match status" value="1"/>
</dbReference>
<evidence type="ECO:0000256" key="5">
    <source>
        <dbReference type="ARBA" id="ARBA00022989"/>
    </source>
</evidence>
<feature type="transmembrane region" description="Helical" evidence="7">
    <location>
        <begin position="60"/>
        <end position="78"/>
    </location>
</feature>
<dbReference type="InterPro" id="IPR050171">
    <property type="entry name" value="MFS_Transporters"/>
</dbReference>
<evidence type="ECO:0000259" key="8">
    <source>
        <dbReference type="PROSITE" id="PS50850"/>
    </source>
</evidence>
<dbReference type="Pfam" id="PF07690">
    <property type="entry name" value="MFS_1"/>
    <property type="match status" value="1"/>
</dbReference>
<feature type="transmembrane region" description="Helical" evidence="7">
    <location>
        <begin position="154"/>
        <end position="172"/>
    </location>
</feature>
<feature type="transmembrane region" description="Helical" evidence="7">
    <location>
        <begin position="25"/>
        <end position="48"/>
    </location>
</feature>
<gene>
    <name evidence="9" type="ORF">FO014_14455</name>
</gene>
<keyword evidence="2" id="KW-0813">Transport</keyword>
<comment type="subcellular location">
    <subcellularLocation>
        <location evidence="1">Cell membrane</location>
        <topology evidence="1">Multi-pass membrane protein</topology>
    </subcellularLocation>
</comment>
<evidence type="ECO:0000256" key="6">
    <source>
        <dbReference type="ARBA" id="ARBA00023136"/>
    </source>
</evidence>
<feature type="transmembrane region" description="Helical" evidence="7">
    <location>
        <begin position="272"/>
        <end position="293"/>
    </location>
</feature>
<dbReference type="InterPro" id="IPR036259">
    <property type="entry name" value="MFS_trans_sf"/>
</dbReference>
<keyword evidence="5 7" id="KW-1133">Transmembrane helix</keyword>
<feature type="transmembrane region" description="Helical" evidence="7">
    <location>
        <begin position="337"/>
        <end position="356"/>
    </location>
</feature>
<sequence length="435" mass="47150">MQNDTTQVRPGINRLLTLAGIPKPLLIGFIGFTIFMIGDGIELGFLASYLNEQGLSSEKIALLFTLYGLTGSISAWLSGALSDGYSPYRVMWVGLIIWIVLDIAFLTFGVSQSNYELMLLFYTLRGFGYPLFAYGFLCWIAAASPAKMMGSAMGWFWFFSTLGLMTLAPLVASVSIPRIGEMNTFWLSIVMVIIGGLLALLGLKEPTGKHPLSNDKTGTAKLLFKSISILWREPKAAMGAVTRMINTASFYGFMPVMPFFYTHQGGFTLPEWLQLLSLVFFSNIIGNLVAGILGDKIGHRTTIIVMGGLLCAVTTPLFYYLPLWYPGNGTLVSINGVLWGIGLAGFVPLSALMPLISPANKGAMIASLSLGAGMSMWFGPLLFTLFQSHIGIEGVCLVFTGLYIISMGLTALLKPNVGESVTALENNTLSEPVRE</sequence>
<dbReference type="Proteomes" id="UP000430368">
    <property type="component" value="Chromosome"/>
</dbReference>
<keyword evidence="10" id="KW-1185">Reference proteome</keyword>
<protein>
    <submittedName>
        <fullName evidence="9">MFS transporter</fullName>
    </submittedName>
</protein>
<keyword evidence="4 7" id="KW-0812">Transmembrane</keyword>
<evidence type="ECO:0000256" key="3">
    <source>
        <dbReference type="ARBA" id="ARBA00022475"/>
    </source>
</evidence>
<feature type="transmembrane region" description="Helical" evidence="7">
    <location>
        <begin position="392"/>
        <end position="413"/>
    </location>
</feature>
<dbReference type="InterPro" id="IPR011701">
    <property type="entry name" value="MFS"/>
</dbReference>
<dbReference type="SUPFAM" id="SSF103473">
    <property type="entry name" value="MFS general substrate transporter"/>
    <property type="match status" value="1"/>
</dbReference>
<dbReference type="InterPro" id="IPR020846">
    <property type="entry name" value="MFS_dom"/>
</dbReference>
<dbReference type="Gene3D" id="1.20.1250.20">
    <property type="entry name" value="MFS general substrate transporter like domains"/>
    <property type="match status" value="2"/>
</dbReference>
<feature type="transmembrane region" description="Helical" evidence="7">
    <location>
        <begin position="305"/>
        <end position="325"/>
    </location>
</feature>
<evidence type="ECO:0000256" key="4">
    <source>
        <dbReference type="ARBA" id="ARBA00022692"/>
    </source>
</evidence>
<dbReference type="CDD" id="cd17337">
    <property type="entry name" value="MFS_CsbX"/>
    <property type="match status" value="1"/>
</dbReference>
<keyword evidence="6 7" id="KW-0472">Membrane</keyword>
<feature type="transmembrane region" description="Helical" evidence="7">
    <location>
        <begin position="90"/>
        <end position="110"/>
    </location>
</feature>
<name>A0ABX6GP38_9GAMM</name>
<evidence type="ECO:0000256" key="1">
    <source>
        <dbReference type="ARBA" id="ARBA00004651"/>
    </source>
</evidence>
<keyword evidence="3" id="KW-1003">Cell membrane</keyword>
<accession>A0ABX6GP38</accession>
<dbReference type="RefSeq" id="WP_160030027.1">
    <property type="nucleotide sequence ID" value="NZ_CP041764.1"/>
</dbReference>
<evidence type="ECO:0000313" key="9">
    <source>
        <dbReference type="EMBL" id="QHA88056.1"/>
    </source>
</evidence>